<organism evidence="2 3">
    <name type="scientific">Gymnopilus junonius</name>
    <name type="common">Spectacular rustgill mushroom</name>
    <name type="synonym">Gymnopilus spectabilis subsp. junonius</name>
    <dbReference type="NCBI Taxonomy" id="109634"/>
    <lineage>
        <taxon>Eukaryota</taxon>
        <taxon>Fungi</taxon>
        <taxon>Dikarya</taxon>
        <taxon>Basidiomycota</taxon>
        <taxon>Agaricomycotina</taxon>
        <taxon>Agaricomycetes</taxon>
        <taxon>Agaricomycetidae</taxon>
        <taxon>Agaricales</taxon>
        <taxon>Agaricineae</taxon>
        <taxon>Hymenogastraceae</taxon>
        <taxon>Gymnopilus</taxon>
    </lineage>
</organism>
<sequence>MTFSVHLLLPLFFMLFYFPAPMASCSTSVSLQAPTESFSNFANHLDCYEFLHPAWEWLHLIVENPEAIADLSSAQAYDVLVEQCALMVYAYAVLVLIPPLLVPDDIKAFWQYHHLIYQRLNTFAHNWLGNPDWITNLGVLPLDMSSKFPPADPNSIPLTNEILAKARALHAAELAREEANCLDASTPSRDPSPFHPVCVAKCKAIATSGEGEKVKKAKMVHNNTKAKTPALLLEAMESIHHHLPPKIHSWEVVPWITTKQASIWHAEVAGPICTICIQCRFTMTAHLTSPVGLVIIVMEPVAPLFLFLRSTLISGRSVIQWASTPYQAEEVGNHAQSIADQALALVKDIVEEDFEGQPSMLFFLRRVPCFGSVEVNVKYIMDIMLSLNNCLKAFIKYIGTLRKSVLGDGRMYGWVMSKGVGSRMHGHWFESQIQMMASVLRAAKWLQIMAVWGTKGMRLNRVLVESE</sequence>
<reference evidence="2" key="1">
    <citation type="submission" date="2020-11" db="EMBL/GenBank/DDBJ databases">
        <authorList>
            <consortium name="DOE Joint Genome Institute"/>
            <person name="Ahrendt S."/>
            <person name="Riley R."/>
            <person name="Andreopoulos W."/>
            <person name="LaButti K."/>
            <person name="Pangilinan J."/>
            <person name="Ruiz-duenas F.J."/>
            <person name="Barrasa J.M."/>
            <person name="Sanchez-Garcia M."/>
            <person name="Camarero S."/>
            <person name="Miyauchi S."/>
            <person name="Serrano A."/>
            <person name="Linde D."/>
            <person name="Babiker R."/>
            <person name="Drula E."/>
            <person name="Ayuso-Fernandez I."/>
            <person name="Pacheco R."/>
            <person name="Padilla G."/>
            <person name="Ferreira P."/>
            <person name="Barriuso J."/>
            <person name="Kellner H."/>
            <person name="Castanera R."/>
            <person name="Alfaro M."/>
            <person name="Ramirez L."/>
            <person name="Pisabarro A.G."/>
            <person name="Kuo A."/>
            <person name="Tritt A."/>
            <person name="Lipzen A."/>
            <person name="He G."/>
            <person name="Yan M."/>
            <person name="Ng V."/>
            <person name="Cullen D."/>
            <person name="Martin F."/>
            <person name="Rosso M.-N."/>
            <person name="Henrissat B."/>
            <person name="Hibbett D."/>
            <person name="Martinez A.T."/>
            <person name="Grigoriev I.V."/>
        </authorList>
    </citation>
    <scope>NUCLEOTIDE SEQUENCE</scope>
    <source>
        <strain evidence="2">AH 44721</strain>
    </source>
</reference>
<dbReference type="EMBL" id="JADNYJ010000030">
    <property type="protein sequence ID" value="KAF8903426.1"/>
    <property type="molecule type" value="Genomic_DNA"/>
</dbReference>
<comment type="caution">
    <text evidence="2">The sequence shown here is derived from an EMBL/GenBank/DDBJ whole genome shotgun (WGS) entry which is preliminary data.</text>
</comment>
<protein>
    <submittedName>
        <fullName evidence="2">Uncharacterized protein</fullName>
    </submittedName>
</protein>
<evidence type="ECO:0000313" key="2">
    <source>
        <dbReference type="EMBL" id="KAF8903426.1"/>
    </source>
</evidence>
<accession>A0A9P5TNT9</accession>
<name>A0A9P5TNT9_GYMJU</name>
<gene>
    <name evidence="2" type="ORF">CPB84DRAFT_1746141</name>
</gene>
<evidence type="ECO:0000313" key="3">
    <source>
        <dbReference type="Proteomes" id="UP000724874"/>
    </source>
</evidence>
<dbReference type="Proteomes" id="UP000724874">
    <property type="component" value="Unassembled WGS sequence"/>
</dbReference>
<evidence type="ECO:0000256" key="1">
    <source>
        <dbReference type="SAM" id="SignalP"/>
    </source>
</evidence>
<feature type="chain" id="PRO_5040473631" evidence="1">
    <location>
        <begin position="24"/>
        <end position="467"/>
    </location>
</feature>
<proteinExistence type="predicted"/>
<keyword evidence="3" id="KW-1185">Reference proteome</keyword>
<dbReference type="AlphaFoldDB" id="A0A9P5TNT9"/>
<feature type="signal peptide" evidence="1">
    <location>
        <begin position="1"/>
        <end position="23"/>
    </location>
</feature>
<keyword evidence="1" id="KW-0732">Signal</keyword>